<dbReference type="OrthoDB" id="5589812at2759"/>
<evidence type="ECO:0000313" key="2">
    <source>
        <dbReference type="Proteomes" id="UP000187283"/>
    </source>
</evidence>
<dbReference type="Proteomes" id="UP000187283">
    <property type="component" value="Unassembled WGS sequence"/>
</dbReference>
<protein>
    <submittedName>
        <fullName evidence="1">Uncharacterized protein</fullName>
    </submittedName>
</protein>
<dbReference type="AlphaFoldDB" id="A0A1R1X6Q3"/>
<organism evidence="1 2">
    <name type="scientific">Smittium culicis</name>
    <dbReference type="NCBI Taxonomy" id="133412"/>
    <lineage>
        <taxon>Eukaryota</taxon>
        <taxon>Fungi</taxon>
        <taxon>Fungi incertae sedis</taxon>
        <taxon>Zoopagomycota</taxon>
        <taxon>Kickxellomycotina</taxon>
        <taxon>Harpellomycetes</taxon>
        <taxon>Harpellales</taxon>
        <taxon>Legeriomycetaceae</taxon>
        <taxon>Smittium</taxon>
    </lineage>
</organism>
<comment type="caution">
    <text evidence="1">The sequence shown here is derived from an EMBL/GenBank/DDBJ whole genome shotgun (WGS) entry which is preliminary data.</text>
</comment>
<evidence type="ECO:0000313" key="1">
    <source>
        <dbReference type="EMBL" id="OMJ10270.1"/>
    </source>
</evidence>
<proteinExistence type="predicted"/>
<name>A0A1R1X6Q3_9FUNG</name>
<dbReference type="EMBL" id="LSSN01005079">
    <property type="protein sequence ID" value="OMJ10270.1"/>
    <property type="molecule type" value="Genomic_DNA"/>
</dbReference>
<reference evidence="1 2" key="1">
    <citation type="submission" date="2017-01" db="EMBL/GenBank/DDBJ databases">
        <authorList>
            <person name="Mah S.A."/>
            <person name="Swanson W.J."/>
            <person name="Moy G.W."/>
            <person name="Vacquier V.D."/>
        </authorList>
    </citation>
    <scope>NUCLEOTIDE SEQUENCE [LARGE SCALE GENOMIC DNA]</scope>
    <source>
        <strain evidence="1 2">GSMNP</strain>
    </source>
</reference>
<accession>A0A1R1X6Q3</accession>
<keyword evidence="2" id="KW-1185">Reference proteome</keyword>
<gene>
    <name evidence="1" type="ORF">AYI70_g10426</name>
</gene>
<sequence>MRVFSYDVLYSLSEHCTTLPIISNCAAIFSRAFKYMRPNKVSQWPTDLVSTNNMIELSDKQLSRDKRINKFISVFESILAGVYEVYSAEHGKEAADIYYSILSELEWARPDDAPFVDLELESIEKSILASRSLPNQEKFELVILRKLCKAYME</sequence>